<dbReference type="PROSITE" id="PS51257">
    <property type="entry name" value="PROKAR_LIPOPROTEIN"/>
    <property type="match status" value="1"/>
</dbReference>
<keyword evidence="2" id="KW-0255">Endonuclease</keyword>
<dbReference type="Proteomes" id="UP000609849">
    <property type="component" value="Unassembled WGS sequence"/>
</dbReference>
<keyword evidence="1" id="KW-0540">Nuclease</keyword>
<gene>
    <name evidence="5" type="ORF">H8923_01520</name>
</gene>
<name>A0ABR7JKG8_9FIRM</name>
<sequence length="282" mass="31691">MRLLTTKETKNILLSGILSLSLLLSGCSSDFENLTQVSQQVSNMQDTATENSSLKSKVLSYDEIKKALKNGNVPEYVLKATVDRVIDGDTVKLKFEDGTNESLRILLIDTPEDTKEKQYLGDVATSFAKNNIKRGNVVYVETDGSKTDKYGRYLGYLWYDSTGNKDYKMYNEEVVREGLARVGYIYDAVRHLDKMKEAQYEAQKSEKNIWSIYGYVTDKGFNQSLAPTVENDINTNSISVYANTSSKKYHSTPEAHGMKNSTKMTESEAKESGYSACKTCYS</sequence>
<evidence type="ECO:0000313" key="5">
    <source>
        <dbReference type="EMBL" id="MBC5995426.1"/>
    </source>
</evidence>
<evidence type="ECO:0000259" key="4">
    <source>
        <dbReference type="PROSITE" id="PS50830"/>
    </source>
</evidence>
<dbReference type="PROSITE" id="PS50830">
    <property type="entry name" value="TNASE_3"/>
    <property type="match status" value="1"/>
</dbReference>
<proteinExistence type="predicted"/>
<dbReference type="EMBL" id="JACRWE010000001">
    <property type="protein sequence ID" value="MBC5995426.1"/>
    <property type="molecule type" value="Genomic_DNA"/>
</dbReference>
<evidence type="ECO:0000256" key="2">
    <source>
        <dbReference type="ARBA" id="ARBA00022759"/>
    </source>
</evidence>
<evidence type="ECO:0000313" key="6">
    <source>
        <dbReference type="Proteomes" id="UP000609849"/>
    </source>
</evidence>
<organism evidence="5 6">
    <name type="scientific">Romboutsia faecis</name>
    <dbReference type="NCBI Taxonomy" id="2764597"/>
    <lineage>
        <taxon>Bacteria</taxon>
        <taxon>Bacillati</taxon>
        <taxon>Bacillota</taxon>
        <taxon>Clostridia</taxon>
        <taxon>Peptostreptococcales</taxon>
        <taxon>Peptostreptococcaceae</taxon>
        <taxon>Romboutsia</taxon>
    </lineage>
</organism>
<feature type="domain" description="TNase-like" evidence="4">
    <location>
        <begin position="76"/>
        <end position="212"/>
    </location>
</feature>
<dbReference type="RefSeq" id="WP_153971368.1">
    <property type="nucleotide sequence ID" value="NZ_JACRWE010000001.1"/>
</dbReference>
<evidence type="ECO:0000256" key="3">
    <source>
        <dbReference type="ARBA" id="ARBA00022801"/>
    </source>
</evidence>
<reference evidence="5 6" key="1">
    <citation type="submission" date="2020-08" db="EMBL/GenBank/DDBJ databases">
        <authorList>
            <person name="Liu C."/>
            <person name="Sun Q."/>
        </authorList>
    </citation>
    <scope>NUCLEOTIDE SEQUENCE [LARGE SCALE GENOMIC DNA]</scope>
    <source>
        <strain evidence="5 6">NSJ-18</strain>
    </source>
</reference>
<dbReference type="InterPro" id="IPR002071">
    <property type="entry name" value="Thermonucl_AS"/>
</dbReference>
<dbReference type="InterPro" id="IPR016071">
    <property type="entry name" value="Staphylococal_nuclease_OB-fold"/>
</dbReference>
<dbReference type="SUPFAM" id="SSF50199">
    <property type="entry name" value="Staphylococcal nuclease"/>
    <property type="match status" value="1"/>
</dbReference>
<keyword evidence="3" id="KW-0378">Hydrolase</keyword>
<dbReference type="PANTHER" id="PTHR12302:SF3">
    <property type="entry name" value="SERINE_THREONINE-PROTEIN KINASE 31"/>
    <property type="match status" value="1"/>
</dbReference>
<dbReference type="PANTHER" id="PTHR12302">
    <property type="entry name" value="EBNA2 BINDING PROTEIN P100"/>
    <property type="match status" value="1"/>
</dbReference>
<evidence type="ECO:0000256" key="1">
    <source>
        <dbReference type="ARBA" id="ARBA00022722"/>
    </source>
</evidence>
<dbReference type="Pfam" id="PF00565">
    <property type="entry name" value="SNase"/>
    <property type="match status" value="1"/>
</dbReference>
<accession>A0ABR7JKG8</accession>
<dbReference type="SMART" id="SM00318">
    <property type="entry name" value="SNc"/>
    <property type="match status" value="1"/>
</dbReference>
<keyword evidence="6" id="KW-1185">Reference proteome</keyword>
<protein>
    <submittedName>
        <fullName evidence="5">Thermonuclease family protein</fullName>
    </submittedName>
</protein>
<comment type="caution">
    <text evidence="5">The sequence shown here is derived from an EMBL/GenBank/DDBJ whole genome shotgun (WGS) entry which is preliminary data.</text>
</comment>
<dbReference type="InterPro" id="IPR035437">
    <property type="entry name" value="SNase_OB-fold_sf"/>
</dbReference>
<dbReference type="PROSITE" id="PS01123">
    <property type="entry name" value="TNASE_1"/>
    <property type="match status" value="1"/>
</dbReference>
<dbReference type="Gene3D" id="2.40.50.90">
    <property type="match status" value="1"/>
</dbReference>